<evidence type="ECO:0000313" key="2">
    <source>
        <dbReference type="EMBL" id="EER24890.1"/>
    </source>
</evidence>
<accession>C5PCS9</accession>
<dbReference type="Pfam" id="PF13391">
    <property type="entry name" value="HNH_2"/>
    <property type="match status" value="1"/>
</dbReference>
<dbReference type="OrthoDB" id="2104739at2759"/>
<dbReference type="KEGG" id="cpw:9692506"/>
<dbReference type="Proteomes" id="UP000009084">
    <property type="component" value="Unassembled WGS sequence"/>
</dbReference>
<name>C5PCS9_COCP7</name>
<dbReference type="HOGENOM" id="CLU_043858_1_1_1"/>
<reference evidence="2 3" key="1">
    <citation type="journal article" date="2009" name="Genome Res.">
        <title>Comparative genomic analyses of the human fungal pathogens Coccidioides and their relatives.</title>
        <authorList>
            <person name="Sharpton T.J."/>
            <person name="Stajich J.E."/>
            <person name="Rounsley S.D."/>
            <person name="Gardner M.J."/>
            <person name="Wortman J.R."/>
            <person name="Jordar V.S."/>
            <person name="Maiti R."/>
            <person name="Kodira C.D."/>
            <person name="Neafsey D.E."/>
            <person name="Zeng Q."/>
            <person name="Hung C.-Y."/>
            <person name="McMahan C."/>
            <person name="Muszewska A."/>
            <person name="Grynberg M."/>
            <person name="Mandel M.A."/>
            <person name="Kellner E.M."/>
            <person name="Barker B.M."/>
            <person name="Galgiani J.N."/>
            <person name="Orbach M.J."/>
            <person name="Kirkland T.N."/>
            <person name="Cole G.T."/>
            <person name="Henn M.R."/>
            <person name="Birren B.W."/>
            <person name="Taylor J.W."/>
        </authorList>
    </citation>
    <scope>NUCLEOTIDE SEQUENCE [LARGE SCALE GENOMIC DNA]</scope>
    <source>
        <strain evidence="3">C735</strain>
    </source>
</reference>
<protein>
    <recommendedName>
        <fullName evidence="1">HNH nuclease domain-containing protein</fullName>
    </recommendedName>
</protein>
<dbReference type="InterPro" id="IPR003615">
    <property type="entry name" value="HNH_nuc"/>
</dbReference>
<dbReference type="VEuPathDB" id="FungiDB:CPC735_014880"/>
<comment type="caution">
    <text evidence="2">The sequence shown here is derived from an EMBL/GenBank/DDBJ whole genome shotgun (WGS) entry which is preliminary data.</text>
</comment>
<organism evidence="2 3">
    <name type="scientific">Coccidioides posadasii (strain C735)</name>
    <name type="common">Valley fever fungus</name>
    <dbReference type="NCBI Taxonomy" id="222929"/>
    <lineage>
        <taxon>Eukaryota</taxon>
        <taxon>Fungi</taxon>
        <taxon>Dikarya</taxon>
        <taxon>Ascomycota</taxon>
        <taxon>Pezizomycotina</taxon>
        <taxon>Eurotiomycetes</taxon>
        <taxon>Eurotiomycetidae</taxon>
        <taxon>Onygenales</taxon>
        <taxon>Onygenaceae</taxon>
        <taxon>Coccidioides</taxon>
    </lineage>
</organism>
<dbReference type="AlphaFoldDB" id="C5PCS9"/>
<evidence type="ECO:0000313" key="3">
    <source>
        <dbReference type="Proteomes" id="UP000009084"/>
    </source>
</evidence>
<feature type="domain" description="HNH nuclease" evidence="1">
    <location>
        <begin position="189"/>
        <end position="273"/>
    </location>
</feature>
<dbReference type="EMBL" id="ACFW01000043">
    <property type="protein sequence ID" value="EER24890.1"/>
    <property type="molecule type" value="Genomic_DNA"/>
</dbReference>
<gene>
    <name evidence="2" type="ORF">CPC735_014880</name>
</gene>
<sequence>MAPHRHQASLEGILNFSGPEFLPVQKRMQAKQRFYSIINYCRTEKPPDAAYSRPLLVQYTYEYSCSELSQDTFLRAFFKSIDLDVAGGDIDFDDNGDEINEKLTSFADFLLDNFFIPPSAPRNYHPLHLSAVQRAQGPVHEFVGTPERLSVLRGACLIRDRHRCVISHAFDRKEAIIRLIQQGSNAQDDEGHQLQGQQLMFLEVAHILPHSLTQTDSDNTLSESKKSALMILNMFDCDVSLLIDGTNIDRAFNAMTLTRDLHTIFGNFQIYFEPVPNQEHTYQIDTFLPAAALPEFRFPITRTLHLTDDRSIDPPLPRLLALHRAIACILHFSGAGEYIDKILQDMEELGAREGGSTELGRLVTLRLGGWLDEAVST</sequence>
<proteinExistence type="predicted"/>
<evidence type="ECO:0000259" key="1">
    <source>
        <dbReference type="Pfam" id="PF13391"/>
    </source>
</evidence>